<dbReference type="EMBL" id="JABBWE010000039">
    <property type="protein sequence ID" value="KAG1792081.1"/>
    <property type="molecule type" value="Genomic_DNA"/>
</dbReference>
<reference evidence="1" key="1">
    <citation type="journal article" date="2020" name="New Phytol.">
        <title>Comparative genomics reveals dynamic genome evolution in host specialist ectomycorrhizal fungi.</title>
        <authorList>
            <person name="Lofgren L.A."/>
            <person name="Nguyen N.H."/>
            <person name="Vilgalys R."/>
            <person name="Ruytinx J."/>
            <person name="Liao H.L."/>
            <person name="Branco S."/>
            <person name="Kuo A."/>
            <person name="LaButti K."/>
            <person name="Lipzen A."/>
            <person name="Andreopoulos W."/>
            <person name="Pangilinan J."/>
            <person name="Riley R."/>
            <person name="Hundley H."/>
            <person name="Na H."/>
            <person name="Barry K."/>
            <person name="Grigoriev I.V."/>
            <person name="Stajich J.E."/>
            <person name="Kennedy P.G."/>
        </authorList>
    </citation>
    <scope>NUCLEOTIDE SEQUENCE</scope>
    <source>
        <strain evidence="1">S12</strain>
    </source>
</reference>
<keyword evidence="2" id="KW-1185">Reference proteome</keyword>
<dbReference type="OrthoDB" id="10261556at2759"/>
<feature type="non-terminal residue" evidence="1">
    <location>
        <position position="1"/>
    </location>
</feature>
<organism evidence="1 2">
    <name type="scientific">Suillus plorans</name>
    <dbReference type="NCBI Taxonomy" id="116603"/>
    <lineage>
        <taxon>Eukaryota</taxon>
        <taxon>Fungi</taxon>
        <taxon>Dikarya</taxon>
        <taxon>Basidiomycota</taxon>
        <taxon>Agaricomycotina</taxon>
        <taxon>Agaricomycetes</taxon>
        <taxon>Agaricomycetidae</taxon>
        <taxon>Boletales</taxon>
        <taxon>Suillineae</taxon>
        <taxon>Suillaceae</taxon>
        <taxon>Suillus</taxon>
    </lineage>
</organism>
<evidence type="ECO:0000313" key="2">
    <source>
        <dbReference type="Proteomes" id="UP000719766"/>
    </source>
</evidence>
<name>A0A9P7AN12_9AGAM</name>
<comment type="caution">
    <text evidence="1">The sequence shown here is derived from an EMBL/GenBank/DDBJ whole genome shotgun (WGS) entry which is preliminary data.</text>
</comment>
<gene>
    <name evidence="1" type="ORF">HD556DRAFT_1213718</name>
</gene>
<protein>
    <submittedName>
        <fullName evidence="1">Uncharacterized protein</fullName>
    </submittedName>
</protein>
<proteinExistence type="predicted"/>
<feature type="non-terminal residue" evidence="1">
    <location>
        <position position="50"/>
    </location>
</feature>
<dbReference type="RefSeq" id="XP_041158780.1">
    <property type="nucleotide sequence ID" value="XM_041296626.1"/>
</dbReference>
<dbReference type="Proteomes" id="UP000719766">
    <property type="component" value="Unassembled WGS sequence"/>
</dbReference>
<sequence>KGLDLHDIKIIVQWGYTSSLSALMQRLGCGARDPLLTAVGIYLVKPIYFD</sequence>
<dbReference type="AlphaFoldDB" id="A0A9P7AN12"/>
<accession>A0A9P7AN12</accession>
<evidence type="ECO:0000313" key="1">
    <source>
        <dbReference type="EMBL" id="KAG1792081.1"/>
    </source>
</evidence>
<dbReference type="GeneID" id="64590390"/>